<dbReference type="EMBL" id="NHYD01001946">
    <property type="protein sequence ID" value="PPQ89166.1"/>
    <property type="molecule type" value="Genomic_DNA"/>
</dbReference>
<name>A0A409XEH0_PSICY</name>
<keyword evidence="3" id="KW-1185">Reference proteome</keyword>
<dbReference type="InParanoid" id="A0A409XEH0"/>
<evidence type="ECO:0000313" key="3">
    <source>
        <dbReference type="Proteomes" id="UP000283269"/>
    </source>
</evidence>
<evidence type="ECO:0008006" key="4">
    <source>
        <dbReference type="Google" id="ProtNLM"/>
    </source>
</evidence>
<feature type="compositionally biased region" description="Basic and acidic residues" evidence="1">
    <location>
        <begin position="267"/>
        <end position="307"/>
    </location>
</feature>
<proteinExistence type="predicted"/>
<feature type="compositionally biased region" description="Basic residues" evidence="1">
    <location>
        <begin position="126"/>
        <end position="137"/>
    </location>
</feature>
<evidence type="ECO:0000313" key="2">
    <source>
        <dbReference type="EMBL" id="PPQ89166.1"/>
    </source>
</evidence>
<comment type="caution">
    <text evidence="2">The sequence shown here is derived from an EMBL/GenBank/DDBJ whole genome shotgun (WGS) entry which is preliminary data.</text>
</comment>
<sequence length="407" mass="45557">MELTDCQQAYNPGVADALLHQIGLMLLSTGSFSNQPAYPSQPQSAPAMSFPNAYGPQSQMRAYDNSPREPPRAPRADYMGGHHHAQWGERGPVNDDHTKYQHHDDRGGHNEQGRHSYASGYLRPIHYPRGRKSHHPYPPRNGYSSRGRAGPRTESYGKNAEFEDRTGRRFERQSHPSTQNNEVEAATGVYGPGSRNHERHGGNSYQHTPSLAGMDKGKSHMREGSRVPVPVNRISGRRGGNVRTRYQGRRQNSEERSRHQMGTAAEKTTHSTGERRLDLSSNTRKGDENENHSDIHLSEDGAGDRRTPAVGLPMVTDEDTFPPPEYESPNDLERLPKKRDIAYRSEEDEEKVDWGDDYSQVDASEFPKTPSTPAHRPVDLGPEHAVVDSATRLRRDDECSEGSIDDG</sequence>
<protein>
    <recommendedName>
        <fullName evidence="4">Btz domain-containing protein</fullName>
    </recommendedName>
</protein>
<feature type="compositionally biased region" description="Basic and acidic residues" evidence="1">
    <location>
        <begin position="215"/>
        <end position="225"/>
    </location>
</feature>
<dbReference type="AlphaFoldDB" id="A0A409XEH0"/>
<feature type="compositionally biased region" description="Acidic residues" evidence="1">
    <location>
        <begin position="398"/>
        <end position="407"/>
    </location>
</feature>
<feature type="compositionally biased region" description="Basic and acidic residues" evidence="1">
    <location>
        <begin position="331"/>
        <end position="345"/>
    </location>
</feature>
<gene>
    <name evidence="2" type="ORF">CVT25_006538</name>
</gene>
<feature type="compositionally biased region" description="Basic and acidic residues" evidence="1">
    <location>
        <begin position="66"/>
        <end position="75"/>
    </location>
</feature>
<feature type="region of interest" description="Disordered" evidence="1">
    <location>
        <begin position="37"/>
        <end position="407"/>
    </location>
</feature>
<feature type="compositionally biased region" description="Low complexity" evidence="1">
    <location>
        <begin position="37"/>
        <end position="51"/>
    </location>
</feature>
<feature type="compositionally biased region" description="Basic and acidic residues" evidence="1">
    <location>
        <begin position="92"/>
        <end position="114"/>
    </location>
</feature>
<dbReference type="Proteomes" id="UP000283269">
    <property type="component" value="Unassembled WGS sequence"/>
</dbReference>
<reference evidence="2 3" key="1">
    <citation type="journal article" date="2018" name="Evol. Lett.">
        <title>Horizontal gene cluster transfer increased hallucinogenic mushroom diversity.</title>
        <authorList>
            <person name="Reynolds H.T."/>
            <person name="Vijayakumar V."/>
            <person name="Gluck-Thaler E."/>
            <person name="Korotkin H.B."/>
            <person name="Matheny P.B."/>
            <person name="Slot J.C."/>
        </authorList>
    </citation>
    <scope>NUCLEOTIDE SEQUENCE [LARGE SCALE GENOMIC DNA]</scope>
    <source>
        <strain evidence="2 3">2631</strain>
    </source>
</reference>
<accession>A0A409XEH0</accession>
<feature type="compositionally biased region" description="Basic and acidic residues" evidence="1">
    <location>
        <begin position="160"/>
        <end position="174"/>
    </location>
</feature>
<evidence type="ECO:0000256" key="1">
    <source>
        <dbReference type="SAM" id="MobiDB-lite"/>
    </source>
</evidence>
<organism evidence="2 3">
    <name type="scientific">Psilocybe cyanescens</name>
    <dbReference type="NCBI Taxonomy" id="93625"/>
    <lineage>
        <taxon>Eukaryota</taxon>
        <taxon>Fungi</taxon>
        <taxon>Dikarya</taxon>
        <taxon>Basidiomycota</taxon>
        <taxon>Agaricomycotina</taxon>
        <taxon>Agaricomycetes</taxon>
        <taxon>Agaricomycetidae</taxon>
        <taxon>Agaricales</taxon>
        <taxon>Agaricineae</taxon>
        <taxon>Strophariaceae</taxon>
        <taxon>Psilocybe</taxon>
    </lineage>
</organism>
<feature type="compositionally biased region" description="Basic and acidic residues" evidence="1">
    <location>
        <begin position="376"/>
        <end position="397"/>
    </location>
</feature>